<dbReference type="SUPFAM" id="SSF52172">
    <property type="entry name" value="CheY-like"/>
    <property type="match status" value="1"/>
</dbReference>
<comment type="caution">
    <text evidence="11">The sequence shown here is derived from an EMBL/GenBank/DDBJ whole genome shotgun (WGS) entry which is preliminary data.</text>
</comment>
<reference evidence="11 12" key="1">
    <citation type="journal article" date="2010" name="BMC Genomics">
        <title>Genome sequence of the pattern forming Paenibacillus vortex bacterium reveals potential for thriving in complex environments.</title>
        <authorList>
            <person name="Sirota-Madi A."/>
            <person name="Olender T."/>
            <person name="Helman Y."/>
            <person name="Ingham C."/>
            <person name="Brainis I."/>
            <person name="Roth D."/>
            <person name="Hagi E."/>
            <person name="Brodsky L."/>
            <person name="Leshkowitz D."/>
            <person name="Galatenko V."/>
            <person name="Nikolaev V."/>
            <person name="Mugasimangalam R.C."/>
            <person name="Bransburg-Zabary S."/>
            <person name="Gutnick D.L."/>
            <person name="Lancet D."/>
            <person name="Ben-Jacob E."/>
        </authorList>
    </citation>
    <scope>NUCLEOTIDE SEQUENCE [LARGE SCALE GENOMIC DNA]</scope>
    <source>
        <strain evidence="11 12">V453</strain>
    </source>
</reference>
<evidence type="ECO:0000256" key="4">
    <source>
        <dbReference type="ARBA" id="ARBA00023012"/>
    </source>
</evidence>
<gene>
    <name evidence="11" type="ORF">PVOR_09510</name>
</gene>
<dbReference type="SMART" id="SM00448">
    <property type="entry name" value="REC"/>
    <property type="match status" value="1"/>
</dbReference>
<keyword evidence="2" id="KW-0963">Cytoplasm</keyword>
<protein>
    <recommendedName>
        <fullName evidence="13">Two component transcriptional regulator, AraC family protein</fullName>
    </recommendedName>
</protein>
<accession>A0A2R9SYL5</accession>
<keyword evidence="5" id="KW-0805">Transcription regulation</keyword>
<feature type="domain" description="Response regulatory" evidence="10">
    <location>
        <begin position="16"/>
        <end position="133"/>
    </location>
</feature>
<evidence type="ECO:0008006" key="13">
    <source>
        <dbReference type="Google" id="ProtNLM"/>
    </source>
</evidence>
<dbReference type="InterPro" id="IPR001789">
    <property type="entry name" value="Sig_transdc_resp-reg_receiver"/>
</dbReference>
<dbReference type="Gene3D" id="1.10.10.60">
    <property type="entry name" value="Homeodomain-like"/>
    <property type="match status" value="2"/>
</dbReference>
<dbReference type="AlphaFoldDB" id="A0A2R9SYL5"/>
<evidence type="ECO:0000256" key="5">
    <source>
        <dbReference type="ARBA" id="ARBA00023015"/>
    </source>
</evidence>
<dbReference type="KEGG" id="pvo:PVOR_09510"/>
<proteinExistence type="predicted"/>
<dbReference type="InterPro" id="IPR051552">
    <property type="entry name" value="HptR"/>
</dbReference>
<dbReference type="SMART" id="SM00342">
    <property type="entry name" value="HTH_ARAC"/>
    <property type="match status" value="1"/>
</dbReference>
<feature type="modified residue" description="4-aspartylphosphate" evidence="8">
    <location>
        <position position="68"/>
    </location>
</feature>
<dbReference type="Proteomes" id="UP000003094">
    <property type="component" value="Unassembled WGS sequence"/>
</dbReference>
<organism evidence="11 12">
    <name type="scientific">Paenibacillus vortex V453</name>
    <dbReference type="NCBI Taxonomy" id="715225"/>
    <lineage>
        <taxon>Bacteria</taxon>
        <taxon>Bacillati</taxon>
        <taxon>Bacillota</taxon>
        <taxon>Bacilli</taxon>
        <taxon>Bacillales</taxon>
        <taxon>Paenibacillaceae</taxon>
        <taxon>Paenibacillus</taxon>
    </lineage>
</organism>
<evidence type="ECO:0000256" key="3">
    <source>
        <dbReference type="ARBA" id="ARBA00022553"/>
    </source>
</evidence>
<keyword evidence="3 8" id="KW-0597">Phosphoprotein</keyword>
<dbReference type="CDD" id="cd17536">
    <property type="entry name" value="REC_YesN-like"/>
    <property type="match status" value="1"/>
</dbReference>
<dbReference type="Gene3D" id="3.40.50.2300">
    <property type="match status" value="1"/>
</dbReference>
<dbReference type="InterPro" id="IPR020449">
    <property type="entry name" value="Tscrpt_reg_AraC-type_HTH"/>
</dbReference>
<dbReference type="Pfam" id="PF00072">
    <property type="entry name" value="Response_reg"/>
    <property type="match status" value="1"/>
</dbReference>
<dbReference type="PROSITE" id="PS01124">
    <property type="entry name" value="HTH_ARAC_FAMILY_2"/>
    <property type="match status" value="1"/>
</dbReference>
<dbReference type="PANTHER" id="PTHR42713">
    <property type="entry name" value="HISTIDINE KINASE-RELATED"/>
    <property type="match status" value="1"/>
</dbReference>
<keyword evidence="4" id="KW-0902">Two-component regulatory system</keyword>
<keyword evidence="6" id="KW-0238">DNA-binding</keyword>
<dbReference type="GO" id="GO:0005737">
    <property type="term" value="C:cytoplasm"/>
    <property type="evidence" value="ECO:0007669"/>
    <property type="project" value="UniProtKB-SubCell"/>
</dbReference>
<dbReference type="InterPro" id="IPR011006">
    <property type="entry name" value="CheY-like_superfamily"/>
</dbReference>
<dbReference type="EMBL" id="ADHJ01000014">
    <property type="protein sequence ID" value="EFU42492.1"/>
    <property type="molecule type" value="Genomic_DNA"/>
</dbReference>
<dbReference type="GO" id="GO:0003700">
    <property type="term" value="F:DNA-binding transcription factor activity"/>
    <property type="evidence" value="ECO:0007669"/>
    <property type="project" value="InterPro"/>
</dbReference>
<dbReference type="PROSITE" id="PS00041">
    <property type="entry name" value="HTH_ARAC_FAMILY_1"/>
    <property type="match status" value="1"/>
</dbReference>
<evidence type="ECO:0000259" key="9">
    <source>
        <dbReference type="PROSITE" id="PS01124"/>
    </source>
</evidence>
<dbReference type="GO" id="GO:0043565">
    <property type="term" value="F:sequence-specific DNA binding"/>
    <property type="evidence" value="ECO:0007669"/>
    <property type="project" value="InterPro"/>
</dbReference>
<evidence type="ECO:0000256" key="8">
    <source>
        <dbReference type="PROSITE-ProRule" id="PRU00169"/>
    </source>
</evidence>
<dbReference type="InterPro" id="IPR018060">
    <property type="entry name" value="HTH_AraC"/>
</dbReference>
<sequence>MPSSIWRGKGIDLFMKLLIAEDEISVREGMVRLIDWESHGIVICGEAGNGSEALSIMESCSPDILLTDIRMPHMDGLELIEQAQSRGFKFRPIILSGYNEFSYAKQAIRLGASDFILKPCRPEEILRTVLEAKKAAEFQEARESRLKERDQSWNRNIPLMKSQVLSQWTRYPAVPLEDRGRLMLELQMDIQNAGVQVGLIRVDTSQIPLDERDVVLLRYAAVNIVKETLDNVYGGRIEVFQEGNDLLWVASMAERGRRGSANTSLITAPSQERLEPQIRVLQGNLEKYLKMTVSIALGSWKASINQAHDSYQESVQAMESRFYQGRGGVFFYSEKLRGEDSGYDNSTESTSILDNERFDLCEMEMLDYLRHGSFEQALDQLDAWLEMFKTQSHYSKQEVNLRATTFMISLQRIAKEHRIGAFEWKNQLVNSMEQLPQVETLEELATIVKKIMQHLVEACSSNRTLHRTVQSVLELIKEKYNTNLTLEAVAREAYISNTYLSSLFKQELGVNFLDYLHQYRIEKAKELLQRNLKIYAVARLVGYQEERHFSSTFKKWTGVTPSQYKSSVH</sequence>
<evidence type="ECO:0000256" key="7">
    <source>
        <dbReference type="ARBA" id="ARBA00023163"/>
    </source>
</evidence>
<evidence type="ECO:0000259" key="10">
    <source>
        <dbReference type="PROSITE" id="PS50110"/>
    </source>
</evidence>
<evidence type="ECO:0000256" key="6">
    <source>
        <dbReference type="ARBA" id="ARBA00023125"/>
    </source>
</evidence>
<dbReference type="InterPro" id="IPR009057">
    <property type="entry name" value="Homeodomain-like_sf"/>
</dbReference>
<dbReference type="PANTHER" id="PTHR42713:SF3">
    <property type="entry name" value="TRANSCRIPTIONAL REGULATORY PROTEIN HPTR"/>
    <property type="match status" value="1"/>
</dbReference>
<evidence type="ECO:0000313" key="11">
    <source>
        <dbReference type="EMBL" id="EFU42492.1"/>
    </source>
</evidence>
<feature type="domain" description="HTH araC/xylS-type" evidence="9">
    <location>
        <begin position="470"/>
        <end position="567"/>
    </location>
</feature>
<dbReference type="PRINTS" id="PR00032">
    <property type="entry name" value="HTHARAC"/>
</dbReference>
<dbReference type="Pfam" id="PF12833">
    <property type="entry name" value="HTH_18"/>
    <property type="match status" value="1"/>
</dbReference>
<dbReference type="GO" id="GO:0000160">
    <property type="term" value="P:phosphorelay signal transduction system"/>
    <property type="evidence" value="ECO:0007669"/>
    <property type="project" value="UniProtKB-KW"/>
</dbReference>
<dbReference type="InterPro" id="IPR018062">
    <property type="entry name" value="HTH_AraC-typ_CS"/>
</dbReference>
<evidence type="ECO:0000256" key="1">
    <source>
        <dbReference type="ARBA" id="ARBA00004496"/>
    </source>
</evidence>
<evidence type="ECO:0000256" key="2">
    <source>
        <dbReference type="ARBA" id="ARBA00022490"/>
    </source>
</evidence>
<comment type="subcellular location">
    <subcellularLocation>
        <location evidence="1">Cytoplasm</location>
    </subcellularLocation>
</comment>
<keyword evidence="7" id="KW-0804">Transcription</keyword>
<dbReference type="PROSITE" id="PS50110">
    <property type="entry name" value="RESPONSE_REGULATORY"/>
    <property type="match status" value="1"/>
</dbReference>
<name>A0A2R9SYL5_9BACL</name>
<evidence type="ECO:0000313" key="12">
    <source>
        <dbReference type="Proteomes" id="UP000003094"/>
    </source>
</evidence>
<keyword evidence="12" id="KW-1185">Reference proteome</keyword>
<dbReference type="SUPFAM" id="SSF46689">
    <property type="entry name" value="Homeodomain-like"/>
    <property type="match status" value="2"/>
</dbReference>